<dbReference type="SUPFAM" id="SSF52540">
    <property type="entry name" value="P-loop containing nucleoside triphosphate hydrolases"/>
    <property type="match status" value="1"/>
</dbReference>
<dbReference type="InterPro" id="IPR027417">
    <property type="entry name" value="P-loop_NTPase"/>
</dbReference>
<proteinExistence type="predicted"/>
<sequence>MQRMELPYYNLVRNPFQNRTLDFARPDDEKLFVREVDGCHGITALEPAMRERARAEQPMCVVVMGGSGTGRTTVAHYLVKLWRGLVTRRNLVVRCEPMPDSDVEVFLTELVLYLRNEIESSGIHLADSTSKLIDSLESLPGKGTIGPKLERVLRNVDTDLKAKDWGFACVIERAPTGRLLEELKRAFAKTAGLVVVTVDDVNPTASEVRAAAKQHLADSGFGGLLELNVLPGADVRVLIDRRWTTVSPLRNPFDLDGLEEVFSTMQRPIARVLFLLSQMLVYRHGEVAPGAVWPDDDALAFTRDAIRNNLPMADVTWREVSR</sequence>
<comment type="caution">
    <text evidence="1">The sequence shown here is derived from an EMBL/GenBank/DDBJ whole genome shotgun (WGS) entry which is preliminary data.</text>
</comment>
<keyword evidence="2" id="KW-1185">Reference proteome</keyword>
<accession>A0A8J4EJN9</accession>
<gene>
    <name evidence="1" type="ORF">Voc01_094340</name>
</gene>
<evidence type="ECO:0000313" key="2">
    <source>
        <dbReference type="Proteomes" id="UP000635606"/>
    </source>
</evidence>
<protein>
    <submittedName>
        <fullName evidence="1">Uncharacterized protein</fullName>
    </submittedName>
</protein>
<dbReference type="Gene3D" id="3.40.50.300">
    <property type="entry name" value="P-loop containing nucleotide triphosphate hydrolases"/>
    <property type="match status" value="1"/>
</dbReference>
<dbReference type="Proteomes" id="UP000635606">
    <property type="component" value="Unassembled WGS sequence"/>
</dbReference>
<organism evidence="1 2">
    <name type="scientific">Virgisporangium ochraceum</name>
    <dbReference type="NCBI Taxonomy" id="65505"/>
    <lineage>
        <taxon>Bacteria</taxon>
        <taxon>Bacillati</taxon>
        <taxon>Actinomycetota</taxon>
        <taxon>Actinomycetes</taxon>
        <taxon>Micromonosporales</taxon>
        <taxon>Micromonosporaceae</taxon>
        <taxon>Virgisporangium</taxon>
    </lineage>
</organism>
<name>A0A8J4EJN9_9ACTN</name>
<evidence type="ECO:0000313" key="1">
    <source>
        <dbReference type="EMBL" id="GIJ74517.1"/>
    </source>
</evidence>
<dbReference type="AlphaFoldDB" id="A0A8J4EJN9"/>
<reference evidence="1" key="1">
    <citation type="submission" date="2021-01" db="EMBL/GenBank/DDBJ databases">
        <title>Whole genome shotgun sequence of Virgisporangium ochraceum NBRC 16418.</title>
        <authorList>
            <person name="Komaki H."/>
            <person name="Tamura T."/>
        </authorList>
    </citation>
    <scope>NUCLEOTIDE SEQUENCE</scope>
    <source>
        <strain evidence="1">NBRC 16418</strain>
    </source>
</reference>
<dbReference type="EMBL" id="BOPH01000138">
    <property type="protein sequence ID" value="GIJ74517.1"/>
    <property type="molecule type" value="Genomic_DNA"/>
</dbReference>